<protein>
    <submittedName>
        <fullName evidence="1">Uncharacterized protein</fullName>
    </submittedName>
</protein>
<evidence type="ECO:0000313" key="1">
    <source>
        <dbReference type="EMBL" id="OUD03344.1"/>
    </source>
</evidence>
<name>A0A243S6Y8_9ACTN</name>
<reference evidence="1 2" key="1">
    <citation type="submission" date="2017-05" db="EMBL/GenBank/DDBJ databases">
        <title>Biotechnological potential of actinobacteria isolated from South African environments.</title>
        <authorList>
            <person name="Le Roes-Hill M."/>
            <person name="Prins A."/>
            <person name="Durrell K.A."/>
        </authorList>
    </citation>
    <scope>NUCLEOTIDE SEQUENCE [LARGE SCALE GENOMIC DNA]</scope>
    <source>
        <strain evidence="1 2">HMC13</strain>
    </source>
</reference>
<accession>A0A243S6Y8</accession>
<dbReference type="EMBL" id="NGFN01000043">
    <property type="protein sequence ID" value="OUD03344.1"/>
    <property type="molecule type" value="Genomic_DNA"/>
</dbReference>
<evidence type="ECO:0000313" key="2">
    <source>
        <dbReference type="Proteomes" id="UP000195105"/>
    </source>
</evidence>
<organism evidence="1 2">
    <name type="scientific">Streptomyces swartbergensis</name>
    <dbReference type="NCBI Taxonomy" id="487165"/>
    <lineage>
        <taxon>Bacteria</taxon>
        <taxon>Bacillati</taxon>
        <taxon>Actinomycetota</taxon>
        <taxon>Actinomycetes</taxon>
        <taxon>Kitasatosporales</taxon>
        <taxon>Streptomycetaceae</taxon>
        <taxon>Streptomyces</taxon>
    </lineage>
</organism>
<dbReference type="Proteomes" id="UP000195105">
    <property type="component" value="Unassembled WGS sequence"/>
</dbReference>
<dbReference type="RefSeq" id="WP_086600527.1">
    <property type="nucleotide sequence ID" value="NZ_NGFN01000043.1"/>
</dbReference>
<proteinExistence type="predicted"/>
<dbReference type="AlphaFoldDB" id="A0A243S6Y8"/>
<sequence>MSRNCNIDDCATPARPGRRLCDKHRTRIRRHGDPDFTEWTVADEFDVELIVTERRPVEGLTRLERVMVARGLSERDVPAEEVARIVGVTPRSVYRWRSEGFQPAAWAAA</sequence>
<keyword evidence="2" id="KW-1185">Reference proteome</keyword>
<comment type="caution">
    <text evidence="1">The sequence shown here is derived from an EMBL/GenBank/DDBJ whole genome shotgun (WGS) entry which is preliminary data.</text>
</comment>
<gene>
    <name evidence="1" type="ORF">CA983_10060</name>
</gene>